<sequence length="317" mass="34628">MDTLKNYLASKFASVPYTPATEKAKADLLAKMTTRYQELLAAGKNENEALGTVINEFDSIEDLLVAATAPTTATKNNLTLTEVETFWRSTKRLALAVAGGILSIALGVGAMIALVPTAFSWLGVLLMLIGVIIGISLFITIGMAHVRVKVPLDKRGITTELQATARQRQQDYTSGFTIALVAGVALCIFALFPPILQAVWQVTNFDLLSGAAFIWILGSGVFAIIYGSVIYAGYTRIAQADTFYALADADDRALNDLKQRNPKMHLFLYQAYWPLIILAYFIISFVFGLWSVSWLIFPIAGVLFGVIRNYALLAPKN</sequence>
<dbReference type="EMBL" id="CP017697">
    <property type="protein sequence ID" value="ATO44843.1"/>
    <property type="molecule type" value="Genomic_DNA"/>
</dbReference>
<proteinExistence type="predicted"/>
<accession>A0A2D1KRT1</accession>
<dbReference type="Proteomes" id="UP000223559">
    <property type="component" value="Chromosome"/>
</dbReference>
<dbReference type="OrthoDB" id="9815852at2"/>
<reference evidence="1 2" key="1">
    <citation type="submission" date="2016-10" db="EMBL/GenBank/DDBJ databases">
        <title>The whole genome sequencing and assembly of L. cotyniformis subsp. torquens DSM 20004 strain.</title>
        <authorList>
            <person name="Park M.-K."/>
            <person name="Lee Y.-J."/>
            <person name="Yi H."/>
            <person name="Bahn Y.-S."/>
            <person name="Kim J.F."/>
            <person name="Lee D.-W."/>
        </authorList>
    </citation>
    <scope>NUCLEOTIDE SEQUENCE [LARGE SCALE GENOMIC DNA]</scope>
    <source>
        <strain evidence="1 2">DSM 20004</strain>
    </source>
</reference>
<organism evidence="1 2">
    <name type="scientific">Loigolactobacillus coryniformis subsp. torquens DSM 20004 = KCTC 3535</name>
    <dbReference type="NCBI Taxonomy" id="1423822"/>
    <lineage>
        <taxon>Bacteria</taxon>
        <taxon>Bacillati</taxon>
        <taxon>Bacillota</taxon>
        <taxon>Bacilli</taxon>
        <taxon>Lactobacillales</taxon>
        <taxon>Lactobacillaceae</taxon>
        <taxon>Loigolactobacillus</taxon>
    </lineage>
</organism>
<name>A0A2D1KRT1_9LACO</name>
<evidence type="ECO:0000313" key="1">
    <source>
        <dbReference type="EMBL" id="ATO44843.1"/>
    </source>
</evidence>
<dbReference type="KEGG" id="lcy:LC20004_13475"/>
<dbReference type="AlphaFoldDB" id="A0A2D1KRT1"/>
<keyword evidence="2" id="KW-1185">Reference proteome</keyword>
<gene>
    <name evidence="1" type="ORF">LC20004_13475</name>
</gene>
<dbReference type="RefSeq" id="WP_003582484.1">
    <property type="nucleotide sequence ID" value="NZ_AEOS01000095.1"/>
</dbReference>
<evidence type="ECO:0000313" key="2">
    <source>
        <dbReference type="Proteomes" id="UP000223559"/>
    </source>
</evidence>
<protein>
    <submittedName>
        <fullName evidence="1">Uncharacterized protein</fullName>
    </submittedName>
</protein>